<dbReference type="RefSeq" id="WP_059883920.1">
    <property type="nucleotide sequence ID" value="NZ_CABVPM010000062.1"/>
</dbReference>
<keyword evidence="2 4" id="KW-0378">Hydrolase</keyword>
<gene>
    <name evidence="5" type="ORF">F7R25_18455</name>
</gene>
<name>A0A6L3MVW4_9BURK</name>
<dbReference type="GO" id="GO:0005737">
    <property type="term" value="C:cytoplasm"/>
    <property type="evidence" value="ECO:0007669"/>
    <property type="project" value="UniProtKB-SubCell"/>
</dbReference>
<comment type="function">
    <text evidence="4">Nucleoside triphosphate pyrophosphatase that hydrolyzes dTTP and UTP. May have a dual role in cell division arrest and in preventing the incorporation of modified nucleotides into cellular nucleic acids.</text>
</comment>
<feature type="site" description="Important for substrate specificity" evidence="4">
    <location>
        <position position="21"/>
    </location>
</feature>
<protein>
    <recommendedName>
        <fullName evidence="4">dTTP/UTP pyrophosphatase</fullName>
        <shortName evidence="4">dTTPase/UTPase</shortName>
        <ecNumber evidence="4">3.6.1.9</ecNumber>
    </recommendedName>
    <alternativeName>
        <fullName evidence="4">Nucleoside triphosphate pyrophosphatase</fullName>
    </alternativeName>
    <alternativeName>
        <fullName evidence="4">Nucleotide pyrophosphatase</fullName>
        <shortName evidence="4">Nucleotide PPase</shortName>
    </alternativeName>
</protein>
<comment type="similarity">
    <text evidence="4">Belongs to the Maf family. YhdE subfamily.</text>
</comment>
<feature type="site" description="Important for substrate specificity" evidence="4">
    <location>
        <position position="174"/>
    </location>
</feature>
<dbReference type="Gene3D" id="3.90.950.10">
    <property type="match status" value="1"/>
</dbReference>
<dbReference type="AlphaFoldDB" id="A0A6L3MVW4"/>
<proteinExistence type="inferred from homology"/>
<comment type="catalytic activity">
    <reaction evidence="4">
        <text>UTP + H2O = UMP + diphosphate + H(+)</text>
        <dbReference type="Rhea" id="RHEA:29395"/>
        <dbReference type="ChEBI" id="CHEBI:15377"/>
        <dbReference type="ChEBI" id="CHEBI:15378"/>
        <dbReference type="ChEBI" id="CHEBI:33019"/>
        <dbReference type="ChEBI" id="CHEBI:46398"/>
        <dbReference type="ChEBI" id="CHEBI:57865"/>
        <dbReference type="EC" id="3.6.1.9"/>
    </reaction>
</comment>
<evidence type="ECO:0000313" key="6">
    <source>
        <dbReference type="Proteomes" id="UP000473470"/>
    </source>
</evidence>
<keyword evidence="4" id="KW-0963">Cytoplasm</keyword>
<feature type="site" description="Important for substrate specificity" evidence="4">
    <location>
        <position position="90"/>
    </location>
</feature>
<dbReference type="CDD" id="cd00555">
    <property type="entry name" value="Maf"/>
    <property type="match status" value="1"/>
</dbReference>
<dbReference type="SUPFAM" id="SSF52972">
    <property type="entry name" value="ITPase-like"/>
    <property type="match status" value="1"/>
</dbReference>
<reference evidence="5 6" key="1">
    <citation type="submission" date="2019-09" db="EMBL/GenBank/DDBJ databases">
        <title>Draft genome sequences of 48 bacterial type strains from the CCUG.</title>
        <authorList>
            <person name="Tunovic T."/>
            <person name="Pineiro-Iglesias B."/>
            <person name="Unosson C."/>
            <person name="Inganas E."/>
            <person name="Ohlen M."/>
            <person name="Cardew S."/>
            <person name="Jensie-Markopoulos S."/>
            <person name="Salva-Serra F."/>
            <person name="Jaen-Luchoro D."/>
            <person name="Karlsson R."/>
            <person name="Svensson-Stadler L."/>
            <person name="Chun J."/>
            <person name="Moore E."/>
        </authorList>
    </citation>
    <scope>NUCLEOTIDE SEQUENCE [LARGE SCALE GENOMIC DNA]</scope>
    <source>
        <strain evidence="5 6">CCUG 65686</strain>
    </source>
</reference>
<evidence type="ECO:0000256" key="4">
    <source>
        <dbReference type="HAMAP-Rule" id="MF_00528"/>
    </source>
</evidence>
<dbReference type="HAMAP" id="MF_00528">
    <property type="entry name" value="Maf"/>
    <property type="match status" value="1"/>
</dbReference>
<feature type="active site" description="Proton acceptor" evidence="4">
    <location>
        <position position="89"/>
    </location>
</feature>
<dbReference type="Pfam" id="PF02545">
    <property type="entry name" value="Maf"/>
    <property type="match status" value="1"/>
</dbReference>
<dbReference type="InterPro" id="IPR029001">
    <property type="entry name" value="ITPase-like_fam"/>
</dbReference>
<evidence type="ECO:0000256" key="3">
    <source>
        <dbReference type="ARBA" id="ARBA00023080"/>
    </source>
</evidence>
<dbReference type="InterPro" id="IPR003697">
    <property type="entry name" value="Maf-like"/>
</dbReference>
<accession>A0A6L3MVW4</accession>
<evidence type="ECO:0000313" key="5">
    <source>
        <dbReference type="EMBL" id="KAB0636824.1"/>
    </source>
</evidence>
<comment type="cofactor">
    <cofactor evidence="1 4">
        <name>a divalent metal cation</name>
        <dbReference type="ChEBI" id="CHEBI:60240"/>
    </cofactor>
</comment>
<comment type="caution">
    <text evidence="5">The sequence shown here is derived from an EMBL/GenBank/DDBJ whole genome shotgun (WGS) entry which is preliminary data.</text>
</comment>
<sequence length="210" mass="22097">MPSSIAPELFPILYLASQSPRRQELLLQIGVRFELLLPRPDEDAEALEAERPGETADDYVLRVTVAKAEAARARLAASGKPAAPLLVADTTVTIDGAILGKPADPADALAMLTRLAGREHEVLTAVAVIDAGGALLPPALSRSSVRFSAAPRDAFARYVETGEPFGKAGAYAIQGRAAEFVEQIAGSHSGIMGLPLFETAALLRAARVDF</sequence>
<dbReference type="PIRSF" id="PIRSF006305">
    <property type="entry name" value="Maf"/>
    <property type="match status" value="1"/>
</dbReference>
<dbReference type="EC" id="3.6.1.9" evidence="4"/>
<evidence type="ECO:0000256" key="2">
    <source>
        <dbReference type="ARBA" id="ARBA00022801"/>
    </source>
</evidence>
<dbReference type="PANTHER" id="PTHR43213:SF5">
    <property type="entry name" value="BIFUNCTIONAL DTTP_UTP PYROPHOSPHATASE_METHYLTRANSFERASE PROTEIN-RELATED"/>
    <property type="match status" value="1"/>
</dbReference>
<evidence type="ECO:0000256" key="1">
    <source>
        <dbReference type="ARBA" id="ARBA00001968"/>
    </source>
</evidence>
<dbReference type="GO" id="GO:0009117">
    <property type="term" value="P:nucleotide metabolic process"/>
    <property type="evidence" value="ECO:0007669"/>
    <property type="project" value="UniProtKB-KW"/>
</dbReference>
<keyword evidence="3 4" id="KW-0546">Nucleotide metabolism</keyword>
<dbReference type="PANTHER" id="PTHR43213">
    <property type="entry name" value="BIFUNCTIONAL DTTP/UTP PYROPHOSPHATASE/METHYLTRANSFERASE PROTEIN-RELATED"/>
    <property type="match status" value="1"/>
</dbReference>
<organism evidence="5 6">
    <name type="scientific">Burkholderia stagnalis</name>
    <dbReference type="NCBI Taxonomy" id="1503054"/>
    <lineage>
        <taxon>Bacteria</taxon>
        <taxon>Pseudomonadati</taxon>
        <taxon>Pseudomonadota</taxon>
        <taxon>Betaproteobacteria</taxon>
        <taxon>Burkholderiales</taxon>
        <taxon>Burkholderiaceae</taxon>
        <taxon>Burkholderia</taxon>
        <taxon>Burkholderia cepacia complex</taxon>
    </lineage>
</organism>
<dbReference type="EMBL" id="VZOK01000025">
    <property type="protein sequence ID" value="KAB0636824.1"/>
    <property type="molecule type" value="Genomic_DNA"/>
</dbReference>
<dbReference type="NCBIfam" id="TIGR00172">
    <property type="entry name" value="maf"/>
    <property type="match status" value="1"/>
</dbReference>
<comment type="caution">
    <text evidence="4">Lacks conserved residue(s) required for the propagation of feature annotation.</text>
</comment>
<dbReference type="GO" id="GO:0047429">
    <property type="term" value="F:nucleoside triphosphate diphosphatase activity"/>
    <property type="evidence" value="ECO:0007669"/>
    <property type="project" value="UniProtKB-EC"/>
</dbReference>
<comment type="subcellular location">
    <subcellularLocation>
        <location evidence="4">Cytoplasm</location>
    </subcellularLocation>
</comment>
<dbReference type="Proteomes" id="UP000473470">
    <property type="component" value="Unassembled WGS sequence"/>
</dbReference>
<comment type="catalytic activity">
    <reaction evidence="4">
        <text>dTTP + H2O = dTMP + diphosphate + H(+)</text>
        <dbReference type="Rhea" id="RHEA:28534"/>
        <dbReference type="ChEBI" id="CHEBI:15377"/>
        <dbReference type="ChEBI" id="CHEBI:15378"/>
        <dbReference type="ChEBI" id="CHEBI:33019"/>
        <dbReference type="ChEBI" id="CHEBI:37568"/>
        <dbReference type="ChEBI" id="CHEBI:63528"/>
        <dbReference type="EC" id="3.6.1.9"/>
    </reaction>
</comment>